<dbReference type="InterPro" id="IPR001497">
    <property type="entry name" value="MethylDNA_cys_MeTrfase_AS"/>
</dbReference>
<evidence type="ECO:0000256" key="9">
    <source>
        <dbReference type="ARBA" id="ARBA00023163"/>
    </source>
</evidence>
<dbReference type="PANTHER" id="PTHR10815:SF14">
    <property type="entry name" value="BIFUNCTIONAL TRANSCRIPTIONAL ACTIVATOR_DNA REPAIR ENZYME ADA"/>
    <property type="match status" value="1"/>
</dbReference>
<dbReference type="SMART" id="SM00342">
    <property type="entry name" value="HTH_ARAC"/>
    <property type="match status" value="1"/>
</dbReference>
<dbReference type="InterPro" id="IPR009057">
    <property type="entry name" value="Homeodomain-like_sf"/>
</dbReference>
<feature type="active site" description="Nucleophile; methyl group acceptor from either O6-methylguanine or O4-methylthymine" evidence="12">
    <location>
        <position position="328"/>
    </location>
</feature>
<feature type="binding site" evidence="13">
    <location>
        <position position="70"/>
    </location>
    <ligand>
        <name>Zn(2+)</name>
        <dbReference type="ChEBI" id="CHEBI:29105"/>
    </ligand>
</feature>
<evidence type="ECO:0000256" key="11">
    <source>
        <dbReference type="ARBA" id="ARBA00049348"/>
    </source>
</evidence>
<sequence>MAMTKLFPTEAARWDAVANRDPTADDAFWYSVATTGVYCRPSCAARLALRKNVAFHLSCAAAEAAGFRPCKRCRPNEASLAARQADAVAAACRRIDAALAAGEPVPGLEALARPSGLSPFHFHRVFRAIAGVTPRAFAAARRAGRVRAGLAAGASVTAALYDAGFNASSRFYAATPDMLGMTPSAYRDGGRAQRIRFAIGECSLGSILVAATEQGVCAIQFGDDPAALLADLQSRFPKAELLGGDAAFETMVAQVVGLVEAPHATQRALPLDLRGTAFQQRVWQALRAIPPGGTATYTEIAARIGAPRAIRAVASACAANPAAVAIPCHRVVRRDGDLAGYRWGIERKRALLARESAA</sequence>
<evidence type="ECO:0000256" key="4">
    <source>
        <dbReference type="ARBA" id="ARBA00022603"/>
    </source>
</evidence>
<dbReference type="InterPro" id="IPR035451">
    <property type="entry name" value="Ada-like_dom_sf"/>
</dbReference>
<comment type="catalytic activity">
    <reaction evidence="1">
        <text>a 4-O-methyl-thymidine in DNA + L-cysteinyl-[protein] = a thymidine in DNA + S-methyl-L-cysteinyl-[protein]</text>
        <dbReference type="Rhea" id="RHEA:53428"/>
        <dbReference type="Rhea" id="RHEA-COMP:10131"/>
        <dbReference type="Rhea" id="RHEA-COMP:10132"/>
        <dbReference type="Rhea" id="RHEA-COMP:13555"/>
        <dbReference type="Rhea" id="RHEA-COMP:13556"/>
        <dbReference type="ChEBI" id="CHEBI:29950"/>
        <dbReference type="ChEBI" id="CHEBI:82612"/>
        <dbReference type="ChEBI" id="CHEBI:137386"/>
        <dbReference type="ChEBI" id="CHEBI:137387"/>
        <dbReference type="EC" id="2.1.1.63"/>
    </reaction>
</comment>
<keyword evidence="10" id="KW-0234">DNA repair</keyword>
<dbReference type="InterPro" id="IPR004026">
    <property type="entry name" value="Ada_DNA_repair_Zn-bd"/>
</dbReference>
<dbReference type="FunFam" id="1.10.10.10:FF:000214">
    <property type="entry name" value="Methylated-DNA--protein-cysteine methyltransferase"/>
    <property type="match status" value="1"/>
</dbReference>
<dbReference type="InterPro" id="IPR008332">
    <property type="entry name" value="MethylG_MeTrfase_N"/>
</dbReference>
<dbReference type="NCBIfam" id="NF011964">
    <property type="entry name" value="PRK15435.1"/>
    <property type="match status" value="1"/>
</dbReference>
<protein>
    <recommendedName>
        <fullName evidence="3">methylated-DNA--[protein]-cysteine S-methyltransferase</fullName>
        <ecNumber evidence="3">2.1.1.63</ecNumber>
    </recommendedName>
</protein>
<dbReference type="EC" id="2.1.1.63" evidence="3"/>
<dbReference type="Gene3D" id="3.30.160.70">
    <property type="entry name" value="Methylated DNA-protein cysteine methyltransferase domain"/>
    <property type="match status" value="1"/>
</dbReference>
<dbReference type="PANTHER" id="PTHR10815">
    <property type="entry name" value="METHYLATED-DNA--PROTEIN-CYSTEINE METHYLTRANSFERASE"/>
    <property type="match status" value="1"/>
</dbReference>
<evidence type="ECO:0000256" key="2">
    <source>
        <dbReference type="ARBA" id="ARBA00008711"/>
    </source>
</evidence>
<gene>
    <name evidence="15" type="ORF">C8P66_12126</name>
</gene>
<keyword evidence="6" id="KW-0227">DNA damage</keyword>
<dbReference type="SUPFAM" id="SSF53155">
    <property type="entry name" value="Methylated DNA-protein cysteine methyltransferase domain"/>
    <property type="match status" value="1"/>
</dbReference>
<dbReference type="PIRSF" id="PIRSF000409">
    <property type="entry name" value="Ada"/>
    <property type="match status" value="1"/>
</dbReference>
<evidence type="ECO:0000256" key="5">
    <source>
        <dbReference type="ARBA" id="ARBA00022679"/>
    </source>
</evidence>
<evidence type="ECO:0000256" key="10">
    <source>
        <dbReference type="ARBA" id="ARBA00023204"/>
    </source>
</evidence>
<keyword evidence="5 15" id="KW-0808">Transferase</keyword>
<evidence type="ECO:0000256" key="3">
    <source>
        <dbReference type="ARBA" id="ARBA00011918"/>
    </source>
</evidence>
<accession>A0A2W7I544</accession>
<dbReference type="Gene3D" id="1.10.10.10">
    <property type="entry name" value="Winged helix-like DNA-binding domain superfamily/Winged helix DNA-binding domain"/>
    <property type="match status" value="1"/>
</dbReference>
<proteinExistence type="inferred from homology"/>
<feature type="binding site" evidence="13">
    <location>
        <position position="73"/>
    </location>
    <ligand>
        <name>Zn(2+)</name>
        <dbReference type="ChEBI" id="CHEBI:29105"/>
    </ligand>
</feature>
<evidence type="ECO:0000313" key="16">
    <source>
        <dbReference type="Proteomes" id="UP000249688"/>
    </source>
</evidence>
<dbReference type="PROSITE" id="PS00374">
    <property type="entry name" value="MGMT"/>
    <property type="match status" value="1"/>
</dbReference>
<keyword evidence="8" id="KW-0010">Activator</keyword>
<evidence type="ECO:0000256" key="8">
    <source>
        <dbReference type="ARBA" id="ARBA00023159"/>
    </source>
</evidence>
<dbReference type="Pfam" id="PF12833">
    <property type="entry name" value="HTH_18"/>
    <property type="match status" value="1"/>
</dbReference>
<dbReference type="InterPro" id="IPR018060">
    <property type="entry name" value="HTH_AraC"/>
</dbReference>
<dbReference type="SUPFAM" id="SSF46689">
    <property type="entry name" value="Homeodomain-like"/>
    <property type="match status" value="1"/>
</dbReference>
<comment type="similarity">
    <text evidence="2">Belongs to the MGMT family.</text>
</comment>
<keyword evidence="13" id="KW-0862">Zinc</keyword>
<dbReference type="Pfam" id="PF02870">
    <property type="entry name" value="Methyltransf_1N"/>
    <property type="match status" value="1"/>
</dbReference>
<dbReference type="InterPro" id="IPR014048">
    <property type="entry name" value="MethylDNA_cys_MeTrfase_DNA-bd"/>
</dbReference>
<dbReference type="CDD" id="cd06445">
    <property type="entry name" value="ATase"/>
    <property type="match status" value="1"/>
</dbReference>
<keyword evidence="4 15" id="KW-0489">Methyltransferase</keyword>
<name>A0A2W7I544_9PROT</name>
<comment type="catalytic activity">
    <reaction evidence="11">
        <text>a 6-O-methyl-2'-deoxyguanosine in DNA + L-cysteinyl-[protein] = S-methyl-L-cysteinyl-[protein] + a 2'-deoxyguanosine in DNA</text>
        <dbReference type="Rhea" id="RHEA:24000"/>
        <dbReference type="Rhea" id="RHEA-COMP:10131"/>
        <dbReference type="Rhea" id="RHEA-COMP:10132"/>
        <dbReference type="Rhea" id="RHEA-COMP:11367"/>
        <dbReference type="Rhea" id="RHEA-COMP:11368"/>
        <dbReference type="ChEBI" id="CHEBI:29950"/>
        <dbReference type="ChEBI" id="CHEBI:82612"/>
        <dbReference type="ChEBI" id="CHEBI:85445"/>
        <dbReference type="ChEBI" id="CHEBI:85448"/>
        <dbReference type="EC" id="2.1.1.63"/>
    </reaction>
</comment>
<evidence type="ECO:0000256" key="6">
    <source>
        <dbReference type="ARBA" id="ARBA00022763"/>
    </source>
</evidence>
<keyword evidence="16" id="KW-1185">Reference proteome</keyword>
<evidence type="ECO:0000256" key="1">
    <source>
        <dbReference type="ARBA" id="ARBA00001286"/>
    </source>
</evidence>
<dbReference type="Pfam" id="PF01035">
    <property type="entry name" value="DNA_binding_1"/>
    <property type="match status" value="1"/>
</dbReference>
<dbReference type="InterPro" id="IPR036388">
    <property type="entry name" value="WH-like_DNA-bd_sf"/>
</dbReference>
<dbReference type="GO" id="GO:0003908">
    <property type="term" value="F:methylated-DNA-[protein]-cysteine S-methyltransferase activity"/>
    <property type="evidence" value="ECO:0007669"/>
    <property type="project" value="UniProtKB-EC"/>
</dbReference>
<dbReference type="GO" id="GO:0006281">
    <property type="term" value="P:DNA repair"/>
    <property type="evidence" value="ECO:0007669"/>
    <property type="project" value="UniProtKB-KW"/>
</dbReference>
<dbReference type="InterPro" id="IPR016221">
    <property type="entry name" value="Bifunct_regulatory_prot_Ada"/>
</dbReference>
<comment type="caution">
    <text evidence="15">The sequence shown here is derived from an EMBL/GenBank/DDBJ whole genome shotgun (WGS) entry which is preliminary data.</text>
</comment>
<dbReference type="Gene3D" id="1.10.10.60">
    <property type="entry name" value="Homeodomain-like"/>
    <property type="match status" value="1"/>
</dbReference>
<comment type="cofactor">
    <cofactor evidence="13">
        <name>Zn(2+)</name>
        <dbReference type="ChEBI" id="CHEBI:29105"/>
    </cofactor>
    <text evidence="13">Binds 1 zinc ion per subunit.</text>
</comment>
<feature type="active site" description="Nucleophile; methyl group acceptor from methylphosphotriester" evidence="12">
    <location>
        <position position="39"/>
    </location>
</feature>
<dbReference type="InterPro" id="IPR036631">
    <property type="entry name" value="MGMT_N_sf"/>
</dbReference>
<dbReference type="GO" id="GO:0003700">
    <property type="term" value="F:DNA-binding transcription factor activity"/>
    <property type="evidence" value="ECO:0007669"/>
    <property type="project" value="InterPro"/>
</dbReference>
<dbReference type="EMBL" id="QKYU01000021">
    <property type="protein sequence ID" value="PZW41319.1"/>
    <property type="molecule type" value="Genomic_DNA"/>
</dbReference>
<feature type="binding site" evidence="13">
    <location>
        <position position="43"/>
    </location>
    <ligand>
        <name>Zn(2+)</name>
        <dbReference type="ChEBI" id="CHEBI:29105"/>
    </ligand>
</feature>
<keyword evidence="7" id="KW-0805">Transcription regulation</keyword>
<evidence type="ECO:0000256" key="12">
    <source>
        <dbReference type="PIRSR" id="PIRSR000409-1"/>
    </source>
</evidence>
<evidence type="ECO:0000256" key="7">
    <source>
        <dbReference type="ARBA" id="ARBA00023015"/>
    </source>
</evidence>
<dbReference type="SUPFAM" id="SSF46767">
    <property type="entry name" value="Methylated DNA-protein cysteine methyltransferase, C-terminal domain"/>
    <property type="match status" value="1"/>
</dbReference>
<dbReference type="InterPro" id="IPR036217">
    <property type="entry name" value="MethylDNA_cys_MeTrfase_DNAb"/>
</dbReference>
<keyword evidence="13" id="KW-0479">Metal-binding</keyword>
<evidence type="ECO:0000256" key="13">
    <source>
        <dbReference type="PIRSR" id="PIRSR000409-3"/>
    </source>
</evidence>
<dbReference type="PROSITE" id="PS01124">
    <property type="entry name" value="HTH_ARAC_FAMILY_2"/>
    <property type="match status" value="1"/>
</dbReference>
<evidence type="ECO:0000313" key="15">
    <source>
        <dbReference type="EMBL" id="PZW41319.1"/>
    </source>
</evidence>
<dbReference type="Gene3D" id="3.40.10.10">
    <property type="entry name" value="DNA Methylphosphotriester Repair Domain"/>
    <property type="match status" value="1"/>
</dbReference>
<reference evidence="15 16" key="1">
    <citation type="submission" date="2018-06" db="EMBL/GenBank/DDBJ databases">
        <title>Genomic Encyclopedia of Archaeal and Bacterial Type Strains, Phase II (KMG-II): from individual species to whole genera.</title>
        <authorList>
            <person name="Goeker M."/>
        </authorList>
    </citation>
    <scope>NUCLEOTIDE SEQUENCE [LARGE SCALE GENOMIC DNA]</scope>
    <source>
        <strain evidence="15 16">DSM 24525</strain>
    </source>
</reference>
<feature type="binding site" evidence="13">
    <location>
        <position position="39"/>
    </location>
    <ligand>
        <name>Zn(2+)</name>
        <dbReference type="ChEBI" id="CHEBI:29105"/>
    </ligand>
</feature>
<dbReference type="AlphaFoldDB" id="A0A2W7I544"/>
<dbReference type="OrthoDB" id="9802228at2"/>
<dbReference type="Pfam" id="PF02805">
    <property type="entry name" value="Ada_Zn_binding"/>
    <property type="match status" value="1"/>
</dbReference>
<dbReference type="GO" id="GO:0032259">
    <property type="term" value="P:methylation"/>
    <property type="evidence" value="ECO:0007669"/>
    <property type="project" value="UniProtKB-KW"/>
</dbReference>
<evidence type="ECO:0000259" key="14">
    <source>
        <dbReference type="PROSITE" id="PS01124"/>
    </source>
</evidence>
<feature type="domain" description="HTH araC/xylS-type" evidence="14">
    <location>
        <begin position="89"/>
        <end position="189"/>
    </location>
</feature>
<dbReference type="Proteomes" id="UP000249688">
    <property type="component" value="Unassembled WGS sequence"/>
</dbReference>
<keyword evidence="9" id="KW-0804">Transcription</keyword>
<organism evidence="15 16">
    <name type="scientific">Humitalea rosea</name>
    <dbReference type="NCBI Taxonomy" id="990373"/>
    <lineage>
        <taxon>Bacteria</taxon>
        <taxon>Pseudomonadati</taxon>
        <taxon>Pseudomonadota</taxon>
        <taxon>Alphaproteobacteria</taxon>
        <taxon>Acetobacterales</taxon>
        <taxon>Roseomonadaceae</taxon>
        <taxon>Humitalea</taxon>
    </lineage>
</organism>
<dbReference type="NCBIfam" id="TIGR00589">
    <property type="entry name" value="ogt"/>
    <property type="match status" value="1"/>
</dbReference>
<dbReference type="SUPFAM" id="SSF57884">
    <property type="entry name" value="Ada DNA repair protein, N-terminal domain (N-Ada 10)"/>
    <property type="match status" value="1"/>
</dbReference>
<dbReference type="GO" id="GO:0008270">
    <property type="term" value="F:zinc ion binding"/>
    <property type="evidence" value="ECO:0007669"/>
    <property type="project" value="InterPro"/>
</dbReference>
<dbReference type="GO" id="GO:0043565">
    <property type="term" value="F:sequence-specific DNA binding"/>
    <property type="evidence" value="ECO:0007669"/>
    <property type="project" value="InterPro"/>
</dbReference>